<reference evidence="1 2" key="1">
    <citation type="journal article" date="2019" name="Syst. Appl. Microbiol.">
        <title>Microvirga tunisiensis sp. nov., a root nodule symbiotic bacterium isolated from Lupinus micranthus and L. luteus grown in Northern Tunisia.</title>
        <authorList>
            <person name="Msaddak A."/>
            <person name="Rejili M."/>
            <person name="Duran D."/>
            <person name="Mars M."/>
            <person name="Palacios J.M."/>
            <person name="Ruiz-Argueso T."/>
            <person name="Rey L."/>
            <person name="Imperial J."/>
        </authorList>
    </citation>
    <scope>NUCLEOTIDE SEQUENCE [LARGE SCALE GENOMIC DNA]</scope>
    <source>
        <strain evidence="1 2">Lmie10</strain>
    </source>
</reference>
<dbReference type="EMBL" id="VOSK01000333">
    <property type="protein sequence ID" value="MPR30247.1"/>
    <property type="molecule type" value="Genomic_DNA"/>
</dbReference>
<gene>
    <name evidence="1" type="ORF">FS320_35725</name>
</gene>
<sequence length="96" mass="10625">MTSAEHDHGDRLSLTEQPVQVAVGCDDEEGCLIFADDRLVAVLVRLSELHEELAGRWYLEAGFGRLEGPHKPTFRDLGTAKEWITRHLKGTAGRAA</sequence>
<protein>
    <submittedName>
        <fullName evidence="1">Uncharacterized protein</fullName>
    </submittedName>
</protein>
<dbReference type="AlphaFoldDB" id="A0A5N7MTD0"/>
<accession>A0A5N7MTD0</accession>
<comment type="caution">
    <text evidence="1">The sequence shown here is derived from an EMBL/GenBank/DDBJ whole genome shotgun (WGS) entry which is preliminary data.</text>
</comment>
<evidence type="ECO:0000313" key="2">
    <source>
        <dbReference type="Proteomes" id="UP000403266"/>
    </source>
</evidence>
<organism evidence="1 2">
    <name type="scientific">Microvirga tunisiensis</name>
    <dbReference type="NCBI Taxonomy" id="2108360"/>
    <lineage>
        <taxon>Bacteria</taxon>
        <taxon>Pseudomonadati</taxon>
        <taxon>Pseudomonadota</taxon>
        <taxon>Alphaproteobacteria</taxon>
        <taxon>Hyphomicrobiales</taxon>
        <taxon>Methylobacteriaceae</taxon>
        <taxon>Microvirga</taxon>
    </lineage>
</organism>
<name>A0A5N7MTD0_9HYPH</name>
<evidence type="ECO:0000313" key="1">
    <source>
        <dbReference type="EMBL" id="MPR30247.1"/>
    </source>
</evidence>
<dbReference type="Proteomes" id="UP000403266">
    <property type="component" value="Unassembled WGS sequence"/>
</dbReference>
<dbReference type="RefSeq" id="WP_152717100.1">
    <property type="nucleotide sequence ID" value="NZ_VOSJ01000363.1"/>
</dbReference>
<proteinExistence type="predicted"/>
<keyword evidence="2" id="KW-1185">Reference proteome</keyword>
<dbReference type="OrthoDB" id="7997598at2"/>